<feature type="non-terminal residue" evidence="1">
    <location>
        <position position="72"/>
    </location>
</feature>
<gene>
    <name evidence="1" type="ORF">AFUS01_LOCUS40179</name>
</gene>
<feature type="non-terminal residue" evidence="1">
    <location>
        <position position="1"/>
    </location>
</feature>
<accession>A0A8J2L846</accession>
<dbReference type="OrthoDB" id="28829at2759"/>
<comment type="caution">
    <text evidence="1">The sequence shown here is derived from an EMBL/GenBank/DDBJ whole genome shotgun (WGS) entry which is preliminary data.</text>
</comment>
<reference evidence="1" key="1">
    <citation type="submission" date="2021-06" db="EMBL/GenBank/DDBJ databases">
        <authorList>
            <person name="Hodson N. C."/>
            <person name="Mongue J. A."/>
            <person name="Jaron S. K."/>
        </authorList>
    </citation>
    <scope>NUCLEOTIDE SEQUENCE</scope>
</reference>
<dbReference type="EMBL" id="CAJVCH010555538">
    <property type="protein sequence ID" value="CAG7830373.1"/>
    <property type="molecule type" value="Genomic_DNA"/>
</dbReference>
<name>A0A8J2L846_9HEXA</name>
<proteinExistence type="predicted"/>
<evidence type="ECO:0000313" key="2">
    <source>
        <dbReference type="Proteomes" id="UP000708208"/>
    </source>
</evidence>
<keyword evidence="2" id="KW-1185">Reference proteome</keyword>
<protein>
    <submittedName>
        <fullName evidence="1">Uncharacterized protein</fullName>
    </submittedName>
</protein>
<organism evidence="1 2">
    <name type="scientific">Allacma fusca</name>
    <dbReference type="NCBI Taxonomy" id="39272"/>
    <lineage>
        <taxon>Eukaryota</taxon>
        <taxon>Metazoa</taxon>
        <taxon>Ecdysozoa</taxon>
        <taxon>Arthropoda</taxon>
        <taxon>Hexapoda</taxon>
        <taxon>Collembola</taxon>
        <taxon>Symphypleona</taxon>
        <taxon>Sminthuridae</taxon>
        <taxon>Allacma</taxon>
    </lineage>
</organism>
<evidence type="ECO:0000313" key="1">
    <source>
        <dbReference type="EMBL" id="CAG7830373.1"/>
    </source>
</evidence>
<dbReference type="AlphaFoldDB" id="A0A8J2L846"/>
<dbReference type="Proteomes" id="UP000708208">
    <property type="component" value="Unassembled WGS sequence"/>
</dbReference>
<sequence length="72" mass="8490">VTQLSSRPHDWQSYFSFLYSPFTTGGSVWKLLCHKDPEYGQTFNDFTERSSPDEMALRILSYAKMAMERRFV</sequence>